<evidence type="ECO:0000256" key="9">
    <source>
        <dbReference type="ARBA" id="ARBA00025713"/>
    </source>
</evidence>
<evidence type="ECO:0000256" key="6">
    <source>
        <dbReference type="ARBA" id="ARBA00023002"/>
    </source>
</evidence>
<dbReference type="GO" id="GO:0050019">
    <property type="term" value="F:L-arabinitol 4-dehydrogenase activity"/>
    <property type="evidence" value="ECO:0007669"/>
    <property type="project" value="UniProtKB-EC"/>
</dbReference>
<dbReference type="InParanoid" id="A0A7C8MPJ6"/>
<dbReference type="EC" id="1.1.1.9" evidence="10"/>
<dbReference type="GO" id="GO:0003939">
    <property type="term" value="F:L-iditol 2-dehydrogenase (NAD+) activity"/>
    <property type="evidence" value="ECO:0007669"/>
    <property type="project" value="TreeGrafter"/>
</dbReference>
<evidence type="ECO:0000256" key="11">
    <source>
        <dbReference type="ARBA" id="ARBA00030139"/>
    </source>
</evidence>
<reference evidence="18 19" key="1">
    <citation type="submission" date="2019-12" db="EMBL/GenBank/DDBJ databases">
        <title>Draft genome sequence of the ascomycete Xylaria multiplex DSM 110363.</title>
        <authorList>
            <person name="Buettner E."/>
            <person name="Kellner H."/>
        </authorList>
    </citation>
    <scope>NUCLEOTIDE SEQUENCE [LARGE SCALE GENOMIC DNA]</scope>
    <source>
        <strain evidence="18 19">DSM 110363</strain>
    </source>
</reference>
<dbReference type="FunFam" id="3.40.50.720:FF:000068">
    <property type="entry name" value="Sorbitol dehydrogenase"/>
    <property type="match status" value="1"/>
</dbReference>
<dbReference type="PROSITE" id="PS00059">
    <property type="entry name" value="ADH_ZINC"/>
    <property type="match status" value="1"/>
</dbReference>
<feature type="domain" description="Enoyl reductase (ER)" evidence="17">
    <location>
        <begin position="10"/>
        <end position="349"/>
    </location>
</feature>
<dbReference type="CDD" id="cd05285">
    <property type="entry name" value="sorbitol_DH"/>
    <property type="match status" value="1"/>
</dbReference>
<evidence type="ECO:0000313" key="18">
    <source>
        <dbReference type="EMBL" id="KAF2966291.1"/>
    </source>
</evidence>
<comment type="function">
    <text evidence="8">Xylitol dehydrogenase which catalyzes the conversion of xylitol to D-xylulose. Xylose is a major component of hemicelluloses such as xylan. Most fungi utilize D-xylose via three enzymatic reactions, xylose reductase (XR), xylitol dehydrogenase (XDH), and xylulokinase, to form xylulose 5-phosphate, which enters pentose phosphate pathway.</text>
</comment>
<dbReference type="InterPro" id="IPR013149">
    <property type="entry name" value="ADH-like_C"/>
</dbReference>
<comment type="caution">
    <text evidence="18">The sequence shown here is derived from an EMBL/GenBank/DDBJ whole genome shotgun (WGS) entry which is preliminary data.</text>
</comment>
<name>A0A7C8MPJ6_9PEZI</name>
<comment type="pathway">
    <text evidence="12">Carbohydrate degradation; L-arabinose degradation via L-arabinitol; D-xylulose 5-phosphate from L-arabinose (fungal route): step 2/5.</text>
</comment>
<evidence type="ECO:0000256" key="15">
    <source>
        <dbReference type="ARBA" id="ARBA00049317"/>
    </source>
</evidence>
<evidence type="ECO:0000313" key="19">
    <source>
        <dbReference type="Proteomes" id="UP000481858"/>
    </source>
</evidence>
<dbReference type="Gene3D" id="3.90.180.10">
    <property type="entry name" value="Medium-chain alcohol dehydrogenases, catalytic domain"/>
    <property type="match status" value="1"/>
</dbReference>
<keyword evidence="4 16" id="KW-0862">Zinc</keyword>
<dbReference type="InterPro" id="IPR013154">
    <property type="entry name" value="ADH-like_N"/>
</dbReference>
<dbReference type="SUPFAM" id="SSF50129">
    <property type="entry name" value="GroES-like"/>
    <property type="match status" value="1"/>
</dbReference>
<keyword evidence="5" id="KW-0054">Arabinose catabolism</keyword>
<sequence>MQNPSVILHGAHEAYVEDRPIPVLNETNDVIIRIAYVGVCGSDVHFWNNGGHLSRVKEPVVMGHEAAGIVHAVGPNVTNLAPGDRVALEPGIPCRKCRDCKAGAYQICRKMVFAASPPYPGTLTKFYASSADFCYKIPDTMPLQQAVLMEPLAVGVHGVRLAGVHFGHRVVVFGAGTVGLLCAAVARNFGAAFVLSVDILKNKLAFAKEIIGEGVGGTAMPDSSLTPEENARLFMKAHGLENGADIVIDASGAEASINTGIFLLRSGGTYVQVGMGRRSVQFPISEICDREIIVKGSFRYGAGDFETAMGLVEKGCINLQPFITNVFPFEQATEAWKATGRGEGIKNVIEAPKD</sequence>
<dbReference type="PANTHER" id="PTHR43161">
    <property type="entry name" value="SORBITOL DEHYDROGENASE"/>
    <property type="match status" value="1"/>
</dbReference>
<dbReference type="OrthoDB" id="3941538at2759"/>
<evidence type="ECO:0000256" key="14">
    <source>
        <dbReference type="ARBA" id="ARBA00039783"/>
    </source>
</evidence>
<evidence type="ECO:0000256" key="16">
    <source>
        <dbReference type="RuleBase" id="RU361277"/>
    </source>
</evidence>
<evidence type="ECO:0000256" key="7">
    <source>
        <dbReference type="ARBA" id="ARBA00023027"/>
    </source>
</evidence>
<dbReference type="GO" id="GO:0046526">
    <property type="term" value="F:D-xylulose reductase activity"/>
    <property type="evidence" value="ECO:0007669"/>
    <property type="project" value="UniProtKB-EC"/>
</dbReference>
<comment type="similarity">
    <text evidence="2 16">Belongs to the zinc-containing alcohol dehydrogenase family.</text>
</comment>
<dbReference type="SUPFAM" id="SSF51735">
    <property type="entry name" value="NAD(P)-binding Rossmann-fold domains"/>
    <property type="match status" value="1"/>
</dbReference>
<gene>
    <name evidence="18" type="ORF">GQX73_g7287</name>
</gene>
<evidence type="ECO:0000259" key="17">
    <source>
        <dbReference type="SMART" id="SM00829"/>
    </source>
</evidence>
<comment type="cofactor">
    <cofactor evidence="1 16">
        <name>Zn(2+)</name>
        <dbReference type="ChEBI" id="CHEBI:29105"/>
    </cofactor>
</comment>
<evidence type="ECO:0000256" key="2">
    <source>
        <dbReference type="ARBA" id="ARBA00008072"/>
    </source>
</evidence>
<evidence type="ECO:0000256" key="4">
    <source>
        <dbReference type="ARBA" id="ARBA00022833"/>
    </source>
</evidence>
<dbReference type="Gene3D" id="3.40.50.720">
    <property type="entry name" value="NAD(P)-binding Rossmann-like Domain"/>
    <property type="match status" value="1"/>
</dbReference>
<dbReference type="GO" id="GO:0019568">
    <property type="term" value="P:arabinose catabolic process"/>
    <property type="evidence" value="ECO:0007669"/>
    <property type="project" value="UniProtKB-KW"/>
</dbReference>
<keyword evidence="6" id="KW-0560">Oxidoreductase</keyword>
<organism evidence="18 19">
    <name type="scientific">Xylaria multiplex</name>
    <dbReference type="NCBI Taxonomy" id="323545"/>
    <lineage>
        <taxon>Eukaryota</taxon>
        <taxon>Fungi</taxon>
        <taxon>Dikarya</taxon>
        <taxon>Ascomycota</taxon>
        <taxon>Pezizomycotina</taxon>
        <taxon>Sordariomycetes</taxon>
        <taxon>Xylariomycetidae</taxon>
        <taxon>Xylariales</taxon>
        <taxon>Xylariaceae</taxon>
        <taxon>Xylaria</taxon>
    </lineage>
</organism>
<dbReference type="EC" id="1.1.1.12" evidence="13"/>
<dbReference type="Pfam" id="PF00107">
    <property type="entry name" value="ADH_zinc_N"/>
    <property type="match status" value="1"/>
</dbReference>
<dbReference type="GO" id="GO:0008270">
    <property type="term" value="F:zinc ion binding"/>
    <property type="evidence" value="ECO:0007669"/>
    <property type="project" value="InterPro"/>
</dbReference>
<dbReference type="AlphaFoldDB" id="A0A7C8MPJ6"/>
<evidence type="ECO:0000256" key="13">
    <source>
        <dbReference type="ARBA" id="ARBA00038954"/>
    </source>
</evidence>
<keyword evidence="7" id="KW-0520">NAD</keyword>
<dbReference type="Proteomes" id="UP000481858">
    <property type="component" value="Unassembled WGS sequence"/>
</dbReference>
<dbReference type="GO" id="GO:0006062">
    <property type="term" value="P:sorbitol catabolic process"/>
    <property type="evidence" value="ECO:0007669"/>
    <property type="project" value="TreeGrafter"/>
</dbReference>
<dbReference type="InterPro" id="IPR036291">
    <property type="entry name" value="NAD(P)-bd_dom_sf"/>
</dbReference>
<evidence type="ECO:0000256" key="1">
    <source>
        <dbReference type="ARBA" id="ARBA00001947"/>
    </source>
</evidence>
<proteinExistence type="inferred from homology"/>
<dbReference type="PANTHER" id="PTHR43161:SF9">
    <property type="entry name" value="SORBITOL DEHYDROGENASE"/>
    <property type="match status" value="1"/>
</dbReference>
<comment type="catalytic activity">
    <reaction evidence="15">
        <text>L-arabinitol + NAD(+) = L-xylulose + NADH + H(+)</text>
        <dbReference type="Rhea" id="RHEA:16381"/>
        <dbReference type="ChEBI" id="CHEBI:15378"/>
        <dbReference type="ChEBI" id="CHEBI:17399"/>
        <dbReference type="ChEBI" id="CHEBI:18403"/>
        <dbReference type="ChEBI" id="CHEBI:57540"/>
        <dbReference type="ChEBI" id="CHEBI:57945"/>
        <dbReference type="EC" id="1.1.1.12"/>
    </reaction>
</comment>
<dbReference type="SMART" id="SM00829">
    <property type="entry name" value="PKS_ER"/>
    <property type="match status" value="1"/>
</dbReference>
<dbReference type="InterPro" id="IPR002328">
    <property type="entry name" value="ADH_Zn_CS"/>
</dbReference>
<protein>
    <recommendedName>
        <fullName evidence="14">L-arabinitol 4-dehydrogenase</fullName>
        <ecNumber evidence="13">1.1.1.12</ecNumber>
        <ecNumber evidence="10">1.1.1.9</ecNumber>
    </recommendedName>
    <alternativeName>
        <fullName evidence="11">Xylitol dehydrogenase A</fullName>
    </alternativeName>
</protein>
<evidence type="ECO:0000256" key="3">
    <source>
        <dbReference type="ARBA" id="ARBA00022723"/>
    </source>
</evidence>
<evidence type="ECO:0000256" key="5">
    <source>
        <dbReference type="ARBA" id="ARBA00022935"/>
    </source>
</evidence>
<keyword evidence="19" id="KW-1185">Reference proteome</keyword>
<dbReference type="InterPro" id="IPR011032">
    <property type="entry name" value="GroES-like_sf"/>
</dbReference>
<keyword evidence="5" id="KW-0119">Carbohydrate metabolism</keyword>
<comment type="pathway">
    <text evidence="9">Carbohydrate degradation; L-arabinose degradation via L-arabinitol; D-xylulose 5-phosphate from L-arabinose (fungal route): step 4/5.</text>
</comment>
<evidence type="ECO:0000256" key="12">
    <source>
        <dbReference type="ARBA" id="ARBA00037881"/>
    </source>
</evidence>
<evidence type="ECO:0000256" key="8">
    <source>
        <dbReference type="ARBA" id="ARBA00024843"/>
    </source>
</evidence>
<keyword evidence="3 16" id="KW-0479">Metal-binding</keyword>
<dbReference type="EMBL" id="WUBL01000092">
    <property type="protein sequence ID" value="KAF2966291.1"/>
    <property type="molecule type" value="Genomic_DNA"/>
</dbReference>
<dbReference type="InterPro" id="IPR020843">
    <property type="entry name" value="ER"/>
</dbReference>
<evidence type="ECO:0000256" key="10">
    <source>
        <dbReference type="ARBA" id="ARBA00026119"/>
    </source>
</evidence>
<accession>A0A7C8MPJ6</accession>
<dbReference type="Pfam" id="PF08240">
    <property type="entry name" value="ADH_N"/>
    <property type="match status" value="1"/>
</dbReference>
<dbReference type="InterPro" id="IPR045306">
    <property type="entry name" value="SDH-like"/>
</dbReference>